<dbReference type="SMART" id="SM00470">
    <property type="entry name" value="ParB"/>
    <property type="match status" value="1"/>
</dbReference>
<feature type="region of interest" description="Disordered" evidence="1">
    <location>
        <begin position="218"/>
        <end position="260"/>
    </location>
</feature>
<dbReference type="Proteomes" id="UP001550739">
    <property type="component" value="Unassembled WGS sequence"/>
</dbReference>
<feature type="domain" description="ParB-like N-terminal" evidence="2">
    <location>
        <begin position="15"/>
        <end position="103"/>
    </location>
</feature>
<organism evidence="3 4">
    <name type="scientific">Streptomyces sp. 900129855</name>
    <dbReference type="NCBI Taxonomy" id="3155129"/>
    <lineage>
        <taxon>Bacteria</taxon>
        <taxon>Bacillati</taxon>
        <taxon>Actinomycetota</taxon>
        <taxon>Actinomycetes</taxon>
        <taxon>Kitasatosporales</taxon>
        <taxon>Streptomycetaceae</taxon>
        <taxon>Streptomyces</taxon>
    </lineage>
</organism>
<dbReference type="EMBL" id="JBEZVE010000012">
    <property type="protein sequence ID" value="MEU3783336.1"/>
    <property type="molecule type" value="Genomic_DNA"/>
</dbReference>
<feature type="compositionally biased region" description="Acidic residues" evidence="1">
    <location>
        <begin position="242"/>
        <end position="260"/>
    </location>
</feature>
<feature type="compositionally biased region" description="Low complexity" evidence="1">
    <location>
        <begin position="218"/>
        <end position="241"/>
    </location>
</feature>
<comment type="caution">
    <text evidence="3">The sequence shown here is derived from an EMBL/GenBank/DDBJ whole genome shotgun (WGS) entry which is preliminary data.</text>
</comment>
<evidence type="ECO:0000313" key="3">
    <source>
        <dbReference type="EMBL" id="MEU3783336.1"/>
    </source>
</evidence>
<gene>
    <name evidence="3" type="ORF">AB0E89_22785</name>
</gene>
<dbReference type="SUPFAM" id="SSF110849">
    <property type="entry name" value="ParB/Sulfiredoxin"/>
    <property type="match status" value="1"/>
</dbReference>
<dbReference type="InterPro" id="IPR003115">
    <property type="entry name" value="ParB_N"/>
</dbReference>
<name>A0ABV2ZLA4_9ACTN</name>
<evidence type="ECO:0000256" key="1">
    <source>
        <dbReference type="SAM" id="MobiDB-lite"/>
    </source>
</evidence>
<sequence>MSAAPARIPESLLPLAVPIDDLTGYYRNPRTGDVGAITESLRVNGQYKAIVVNRGTHTGRPNEILAGNHTWAAAKELGWDQIAATFVDVSDEDAARIVVVDNRTSDLAGYDSELLADILEELPDLDGTGYDQNALDKLLDSRALPDTIDLPSDGAGTGSMAKLEYLQWGYLQWSTIRVQITAAEVETLNAIYERYVSESRSDLGFGWHLLQEAHTETAEAPAVAVEPAPVQAEPADAAAADADADADADEDGEDEEDEDA</sequence>
<dbReference type="InterPro" id="IPR036086">
    <property type="entry name" value="ParB/Sulfiredoxin_sf"/>
</dbReference>
<dbReference type="Pfam" id="PF02195">
    <property type="entry name" value="ParB_N"/>
    <property type="match status" value="1"/>
</dbReference>
<dbReference type="RefSeq" id="WP_361704403.1">
    <property type="nucleotide sequence ID" value="NZ_JBEZVE010000012.1"/>
</dbReference>
<evidence type="ECO:0000259" key="2">
    <source>
        <dbReference type="SMART" id="SM00470"/>
    </source>
</evidence>
<accession>A0ABV2ZLA4</accession>
<evidence type="ECO:0000313" key="4">
    <source>
        <dbReference type="Proteomes" id="UP001550739"/>
    </source>
</evidence>
<dbReference type="Gene3D" id="3.90.1530.10">
    <property type="entry name" value="Conserved hypothetical protein from pyrococcus furiosus pfu- 392566-001, ParB domain"/>
    <property type="match status" value="1"/>
</dbReference>
<proteinExistence type="predicted"/>
<reference evidence="3 4" key="1">
    <citation type="submission" date="2024-06" db="EMBL/GenBank/DDBJ databases">
        <title>The Natural Products Discovery Center: Release of the First 8490 Sequenced Strains for Exploring Actinobacteria Biosynthetic Diversity.</title>
        <authorList>
            <person name="Kalkreuter E."/>
            <person name="Kautsar S.A."/>
            <person name="Yang D."/>
            <person name="Bader C.D."/>
            <person name="Teijaro C.N."/>
            <person name="Fluegel L."/>
            <person name="Davis C.M."/>
            <person name="Simpson J.R."/>
            <person name="Lauterbach L."/>
            <person name="Steele A.D."/>
            <person name="Gui C."/>
            <person name="Meng S."/>
            <person name="Li G."/>
            <person name="Viehrig K."/>
            <person name="Ye F."/>
            <person name="Su P."/>
            <person name="Kiefer A.F."/>
            <person name="Nichols A."/>
            <person name="Cepeda A.J."/>
            <person name="Yan W."/>
            <person name="Fan B."/>
            <person name="Jiang Y."/>
            <person name="Adhikari A."/>
            <person name="Zheng C.-J."/>
            <person name="Schuster L."/>
            <person name="Cowan T.M."/>
            <person name="Smanski M.J."/>
            <person name="Chevrette M.G."/>
            <person name="De Carvalho L.P.S."/>
            <person name="Shen B."/>
        </authorList>
    </citation>
    <scope>NUCLEOTIDE SEQUENCE [LARGE SCALE GENOMIC DNA]</scope>
    <source>
        <strain evidence="3 4">NPDC033843</strain>
    </source>
</reference>
<keyword evidence="4" id="KW-1185">Reference proteome</keyword>
<protein>
    <submittedName>
        <fullName evidence="3">ParB/RepB/Spo0J family partition protein</fullName>
    </submittedName>
</protein>